<dbReference type="EMBL" id="JAVHUY010000046">
    <property type="protein sequence ID" value="MDQ7909735.1"/>
    <property type="molecule type" value="Genomic_DNA"/>
</dbReference>
<accession>A0ABU0ZRS4</accession>
<organism evidence="1 2">
    <name type="scientific">Phytohabitans maris</name>
    <dbReference type="NCBI Taxonomy" id="3071409"/>
    <lineage>
        <taxon>Bacteria</taxon>
        <taxon>Bacillati</taxon>
        <taxon>Actinomycetota</taxon>
        <taxon>Actinomycetes</taxon>
        <taxon>Micromonosporales</taxon>
        <taxon>Micromonosporaceae</taxon>
    </lineage>
</organism>
<proteinExistence type="predicted"/>
<gene>
    <name evidence="1" type="ORF">RB614_34960</name>
</gene>
<evidence type="ECO:0000313" key="1">
    <source>
        <dbReference type="EMBL" id="MDQ7909735.1"/>
    </source>
</evidence>
<sequence length="53" mass="5392">MPAGVARPLIFVDIDGVLIPFRARAVGTARSGSAVGDIAGDAGNPLLERFGRA</sequence>
<reference evidence="1 2" key="1">
    <citation type="submission" date="2023-08" db="EMBL/GenBank/DDBJ databases">
        <title>Phytohabitans sansha sp. nov., isolated from marine sediment.</title>
        <authorList>
            <person name="Zhao Y."/>
            <person name="Yi K."/>
        </authorList>
    </citation>
    <scope>NUCLEOTIDE SEQUENCE [LARGE SCALE GENOMIC DNA]</scope>
    <source>
        <strain evidence="1 2">ZYX-F-186</strain>
    </source>
</reference>
<comment type="caution">
    <text evidence="1">The sequence shown here is derived from an EMBL/GenBank/DDBJ whole genome shotgun (WGS) entry which is preliminary data.</text>
</comment>
<protein>
    <recommendedName>
        <fullName evidence="3">HAD family hydrolase</fullName>
    </recommendedName>
</protein>
<name>A0ABU0ZRS4_9ACTN</name>
<keyword evidence="2" id="KW-1185">Reference proteome</keyword>
<dbReference type="Proteomes" id="UP001230908">
    <property type="component" value="Unassembled WGS sequence"/>
</dbReference>
<evidence type="ECO:0000313" key="2">
    <source>
        <dbReference type="Proteomes" id="UP001230908"/>
    </source>
</evidence>
<evidence type="ECO:0008006" key="3">
    <source>
        <dbReference type="Google" id="ProtNLM"/>
    </source>
</evidence>
<dbReference type="RefSeq" id="WP_308716993.1">
    <property type="nucleotide sequence ID" value="NZ_JAVHUY010000046.1"/>
</dbReference>